<dbReference type="AlphaFoldDB" id="A0A9N9P1H6"/>
<keyword evidence="3" id="KW-1185">Reference proteome</keyword>
<comment type="caution">
    <text evidence="2">The sequence shown here is derived from an EMBL/GenBank/DDBJ whole genome shotgun (WGS) entry which is preliminary data.</text>
</comment>
<evidence type="ECO:0000256" key="1">
    <source>
        <dbReference type="SAM" id="MobiDB-lite"/>
    </source>
</evidence>
<gene>
    <name evidence="2" type="ORF">DERYTH_LOCUS19954</name>
</gene>
<feature type="compositionally biased region" description="Polar residues" evidence="1">
    <location>
        <begin position="96"/>
        <end position="105"/>
    </location>
</feature>
<dbReference type="EMBL" id="CAJVPY010022723">
    <property type="protein sequence ID" value="CAG8783606.1"/>
    <property type="molecule type" value="Genomic_DNA"/>
</dbReference>
<protein>
    <submittedName>
        <fullName evidence="2">14864_t:CDS:1</fullName>
    </submittedName>
</protein>
<dbReference type="OrthoDB" id="2415159at2759"/>
<sequence>MMGCPWHINLAFSKMANSVRVNSIIGKYNHEMNPCIDEIAPRFRKLTNEILEKIKFWTIHETRHDDHSGEVNRNSESGIEIQHNDQNSIEKRPDRQGNNQNVEAE</sequence>
<accession>A0A9N9P1H6</accession>
<organism evidence="2 3">
    <name type="scientific">Dentiscutata erythropus</name>
    <dbReference type="NCBI Taxonomy" id="1348616"/>
    <lineage>
        <taxon>Eukaryota</taxon>
        <taxon>Fungi</taxon>
        <taxon>Fungi incertae sedis</taxon>
        <taxon>Mucoromycota</taxon>
        <taxon>Glomeromycotina</taxon>
        <taxon>Glomeromycetes</taxon>
        <taxon>Diversisporales</taxon>
        <taxon>Gigasporaceae</taxon>
        <taxon>Dentiscutata</taxon>
    </lineage>
</organism>
<proteinExistence type="predicted"/>
<name>A0A9N9P1H6_9GLOM</name>
<feature type="region of interest" description="Disordered" evidence="1">
    <location>
        <begin position="62"/>
        <end position="105"/>
    </location>
</feature>
<feature type="non-terminal residue" evidence="2">
    <location>
        <position position="105"/>
    </location>
</feature>
<evidence type="ECO:0000313" key="2">
    <source>
        <dbReference type="EMBL" id="CAG8783606.1"/>
    </source>
</evidence>
<reference evidence="2" key="1">
    <citation type="submission" date="2021-06" db="EMBL/GenBank/DDBJ databases">
        <authorList>
            <person name="Kallberg Y."/>
            <person name="Tangrot J."/>
            <person name="Rosling A."/>
        </authorList>
    </citation>
    <scope>NUCLEOTIDE SEQUENCE</scope>
    <source>
        <strain evidence="2">MA453B</strain>
    </source>
</reference>
<evidence type="ECO:0000313" key="3">
    <source>
        <dbReference type="Proteomes" id="UP000789405"/>
    </source>
</evidence>
<dbReference type="Proteomes" id="UP000789405">
    <property type="component" value="Unassembled WGS sequence"/>
</dbReference>